<gene>
    <name evidence="2" type="ORF">GCM10007423_11260</name>
</gene>
<dbReference type="SMART" id="SM00749">
    <property type="entry name" value="BON"/>
    <property type="match status" value="3"/>
</dbReference>
<comment type="caution">
    <text evidence="2">The sequence shown here is derived from an EMBL/GenBank/DDBJ whole genome shotgun (WGS) entry which is preliminary data.</text>
</comment>
<reference evidence="3" key="1">
    <citation type="journal article" date="2019" name="Int. J. Syst. Evol. Microbiol.">
        <title>The Global Catalogue of Microorganisms (GCM) 10K type strain sequencing project: providing services to taxonomists for standard genome sequencing and annotation.</title>
        <authorList>
            <consortium name="The Broad Institute Genomics Platform"/>
            <consortium name="The Broad Institute Genome Sequencing Center for Infectious Disease"/>
            <person name="Wu L."/>
            <person name="Ma J."/>
        </authorList>
    </citation>
    <scope>NUCLEOTIDE SEQUENCE [LARGE SCALE GENOMIC DNA]</scope>
    <source>
        <strain evidence="3">CGMCC 1.15288</strain>
    </source>
</reference>
<dbReference type="RefSeq" id="WP_188929509.1">
    <property type="nucleotide sequence ID" value="NZ_BMIA01000001.1"/>
</dbReference>
<sequence length="225" mass="25052">MKTNDDLQRDVQDAIKWEPLLREAEIGVTAKDGVITLSGTVDSYGKKSDAEEVARRVQGVKVVTELINIKPRDETIVRDDAELSNEILNACQSTLEIPSDRITVKVENGWITLCGDLRWSYQRDAAERLIRELSGVKGISNNITIKSEPSPDMDKAAIEGAFARNSAITEEDIHVKVVKNKAILTGTVNSCYEKDEAARQAWKSPGVEIVYNELIVEHYPVTVDR</sequence>
<dbReference type="Pfam" id="PF04972">
    <property type="entry name" value="BON"/>
    <property type="match status" value="3"/>
</dbReference>
<evidence type="ECO:0000313" key="3">
    <source>
        <dbReference type="Proteomes" id="UP000600214"/>
    </source>
</evidence>
<organism evidence="2 3">
    <name type="scientific">Dyadobacter endophyticus</name>
    <dbReference type="NCBI Taxonomy" id="1749036"/>
    <lineage>
        <taxon>Bacteria</taxon>
        <taxon>Pseudomonadati</taxon>
        <taxon>Bacteroidota</taxon>
        <taxon>Cytophagia</taxon>
        <taxon>Cytophagales</taxon>
        <taxon>Spirosomataceae</taxon>
        <taxon>Dyadobacter</taxon>
    </lineage>
</organism>
<evidence type="ECO:0000259" key="1">
    <source>
        <dbReference type="PROSITE" id="PS50914"/>
    </source>
</evidence>
<proteinExistence type="predicted"/>
<accession>A0ABQ1YJD9</accession>
<protein>
    <submittedName>
        <fullName evidence="2">Tri-BON domain-containing protein</fullName>
    </submittedName>
</protein>
<dbReference type="EMBL" id="BMIA01000001">
    <property type="protein sequence ID" value="GGH26344.1"/>
    <property type="molecule type" value="Genomic_DNA"/>
</dbReference>
<dbReference type="PANTHER" id="PTHR34606:SF15">
    <property type="entry name" value="BON DOMAIN-CONTAINING PROTEIN"/>
    <property type="match status" value="1"/>
</dbReference>
<dbReference type="PANTHER" id="PTHR34606">
    <property type="entry name" value="BON DOMAIN-CONTAINING PROTEIN"/>
    <property type="match status" value="1"/>
</dbReference>
<dbReference type="Proteomes" id="UP000600214">
    <property type="component" value="Unassembled WGS sequence"/>
</dbReference>
<keyword evidence="3" id="KW-1185">Reference proteome</keyword>
<name>A0ABQ1YJD9_9BACT</name>
<dbReference type="PROSITE" id="PS50914">
    <property type="entry name" value="BON"/>
    <property type="match status" value="3"/>
</dbReference>
<feature type="domain" description="BON" evidence="1">
    <location>
        <begin position="150"/>
        <end position="218"/>
    </location>
</feature>
<dbReference type="InterPro" id="IPR007055">
    <property type="entry name" value="BON_dom"/>
</dbReference>
<dbReference type="Gene3D" id="3.30.1340.30">
    <property type="match status" value="3"/>
</dbReference>
<feature type="domain" description="BON" evidence="1">
    <location>
        <begin position="79"/>
        <end position="147"/>
    </location>
</feature>
<feature type="domain" description="BON" evidence="1">
    <location>
        <begin position="3"/>
        <end position="71"/>
    </location>
</feature>
<dbReference type="InterPro" id="IPR051686">
    <property type="entry name" value="Lipoprotein_DolP"/>
</dbReference>
<evidence type="ECO:0000313" key="2">
    <source>
        <dbReference type="EMBL" id="GGH26344.1"/>
    </source>
</evidence>
<dbReference type="InterPro" id="IPR014004">
    <property type="entry name" value="Transpt-assoc_nodulatn_dom_bac"/>
</dbReference>